<name>F9YTL4_CAPCC</name>
<dbReference type="Proteomes" id="UP000008895">
    <property type="component" value="Chromosome"/>
</dbReference>
<dbReference type="HOGENOM" id="CLU_3306559_0_0_10"/>
<proteinExistence type="predicted"/>
<evidence type="ECO:0000313" key="2">
    <source>
        <dbReference type="Proteomes" id="UP000008895"/>
    </source>
</evidence>
<accession>F9YTL4</accession>
<gene>
    <name evidence="1" type="ordered locus">Ccan_19430</name>
</gene>
<dbReference type="EMBL" id="CP002113">
    <property type="protein sequence ID" value="AEK24059.1"/>
    <property type="molecule type" value="Genomic_DNA"/>
</dbReference>
<evidence type="ECO:0000313" key="1">
    <source>
        <dbReference type="EMBL" id="AEK24059.1"/>
    </source>
</evidence>
<dbReference type="KEGG" id="ccm:Ccan_19430"/>
<protein>
    <submittedName>
        <fullName evidence="1">Uncharacterized protein</fullName>
    </submittedName>
</protein>
<keyword evidence="2" id="KW-1185">Reference proteome</keyword>
<dbReference type="AlphaFoldDB" id="F9YTL4"/>
<sequence>MFRYLNHYSYDKNQFWEQNYYLKFERQRIEKKLNKHHFF</sequence>
<organism evidence="1 2">
    <name type="scientific">Capnocytophaga canimorsus (strain 5)</name>
    <dbReference type="NCBI Taxonomy" id="860228"/>
    <lineage>
        <taxon>Bacteria</taxon>
        <taxon>Pseudomonadati</taxon>
        <taxon>Bacteroidota</taxon>
        <taxon>Flavobacteriia</taxon>
        <taxon>Flavobacteriales</taxon>
        <taxon>Flavobacteriaceae</taxon>
        <taxon>Capnocytophaga</taxon>
    </lineage>
</organism>
<reference evidence="1 2" key="1">
    <citation type="journal article" date="2011" name="J. Bacteriol.">
        <title>Complete genome sequence of the dog commensal and human pathogen Capnocytophaga canimorsus strain 5.</title>
        <authorList>
            <person name="Manfredi P."/>
            <person name="Pagni M."/>
            <person name="Cornelis G.R."/>
        </authorList>
    </citation>
    <scope>NUCLEOTIDE SEQUENCE [LARGE SCALE GENOMIC DNA]</scope>
    <source>
        <strain evidence="2">5</strain>
    </source>
</reference>